<protein>
    <submittedName>
        <fullName evidence="1">Uncharacterized protein</fullName>
    </submittedName>
</protein>
<dbReference type="Proteomes" id="UP000824533">
    <property type="component" value="Linkage Group LG09"/>
</dbReference>
<dbReference type="EMBL" id="CM034395">
    <property type="protein sequence ID" value="KAJ0178989.1"/>
    <property type="molecule type" value="Genomic_DNA"/>
</dbReference>
<comment type="caution">
    <text evidence="1">The sequence shown here is derived from an EMBL/GenBank/DDBJ whole genome shotgun (WGS) entry which is preliminary data.</text>
</comment>
<evidence type="ECO:0000313" key="1">
    <source>
        <dbReference type="EMBL" id="KAJ0178989.1"/>
    </source>
</evidence>
<sequence length="191" mass="22438">MSQCIILLLLTWTLAEHTSALTLFKNSQDLEENEWEEACRNETYCTIQSKNYPKQKIEMLLNDMDIRTPSIMSGSRRGRSNSEYYFQVCSSDINISPIYEIIDSNGKVRYVVQSEKYFQQVRIEKCRNPGIVTESDDYFFNLEDQLFDLFCKEKRVNYSFMVLSEDESQFEWASVANGLPILCYCHMEIKS</sequence>
<keyword evidence="2" id="KW-1185">Reference proteome</keyword>
<evidence type="ECO:0000313" key="2">
    <source>
        <dbReference type="Proteomes" id="UP000824533"/>
    </source>
</evidence>
<accession>A0ACC1D5H6</accession>
<reference evidence="1 2" key="1">
    <citation type="journal article" date="2021" name="Front. Genet.">
        <title>Chromosome-Level Genome Assembly Reveals Significant Gene Expansion in the Toll and IMD Signaling Pathways of Dendrolimus kikuchii.</title>
        <authorList>
            <person name="Zhou J."/>
            <person name="Wu P."/>
            <person name="Xiong Z."/>
            <person name="Liu N."/>
            <person name="Zhao N."/>
            <person name="Ji M."/>
            <person name="Qiu Y."/>
            <person name="Yang B."/>
        </authorList>
    </citation>
    <scope>NUCLEOTIDE SEQUENCE [LARGE SCALE GENOMIC DNA]</scope>
    <source>
        <strain evidence="1">Ann1</strain>
    </source>
</reference>
<name>A0ACC1D5H6_9NEOP</name>
<organism evidence="1 2">
    <name type="scientific">Dendrolimus kikuchii</name>
    <dbReference type="NCBI Taxonomy" id="765133"/>
    <lineage>
        <taxon>Eukaryota</taxon>
        <taxon>Metazoa</taxon>
        <taxon>Ecdysozoa</taxon>
        <taxon>Arthropoda</taxon>
        <taxon>Hexapoda</taxon>
        <taxon>Insecta</taxon>
        <taxon>Pterygota</taxon>
        <taxon>Neoptera</taxon>
        <taxon>Endopterygota</taxon>
        <taxon>Lepidoptera</taxon>
        <taxon>Glossata</taxon>
        <taxon>Ditrysia</taxon>
        <taxon>Bombycoidea</taxon>
        <taxon>Lasiocampidae</taxon>
        <taxon>Dendrolimus</taxon>
    </lineage>
</organism>
<proteinExistence type="predicted"/>
<gene>
    <name evidence="1" type="ORF">K1T71_005764</name>
</gene>